<organism evidence="2 3">
    <name type="scientific">Leishmania orientalis</name>
    <dbReference type="NCBI Taxonomy" id="2249476"/>
    <lineage>
        <taxon>Eukaryota</taxon>
        <taxon>Discoba</taxon>
        <taxon>Euglenozoa</taxon>
        <taxon>Kinetoplastea</taxon>
        <taxon>Metakinetoplastina</taxon>
        <taxon>Trypanosomatida</taxon>
        <taxon>Trypanosomatidae</taxon>
        <taxon>Leishmaniinae</taxon>
        <taxon>Leishmania</taxon>
    </lineage>
</organism>
<dbReference type="RefSeq" id="XP_067059536.1">
    <property type="nucleotide sequence ID" value="XM_067202886.1"/>
</dbReference>
<reference evidence="3" key="2">
    <citation type="journal article" date="2021" name="Sci. Data">
        <title>Chromosome-scale genome sequencing, assembly and annotation of six genomes from subfamily Leishmaniinae.</title>
        <authorList>
            <person name="Almutairi H."/>
            <person name="Urbaniak M.D."/>
            <person name="Bates M.D."/>
            <person name="Jariyapan N."/>
            <person name="Kwakye-Nuako G."/>
            <person name="Thomaz Soccol V."/>
            <person name="Al-Salem W.S."/>
            <person name="Dillon R.J."/>
            <person name="Bates P.A."/>
            <person name="Gatherer D."/>
        </authorList>
    </citation>
    <scope>NUCLEOTIDE SEQUENCE [LARGE SCALE GENOMIC DNA]</scope>
</reference>
<protein>
    <submittedName>
        <fullName evidence="2">Uncharacterized protein</fullName>
    </submittedName>
</protein>
<keyword evidence="3" id="KW-1185">Reference proteome</keyword>
<dbReference type="EMBL" id="JAFHLR010000034">
    <property type="protein sequence ID" value="KAG5467734.1"/>
    <property type="molecule type" value="Genomic_DNA"/>
</dbReference>
<dbReference type="Proteomes" id="UP000674143">
    <property type="component" value="Unassembled WGS sequence"/>
</dbReference>
<proteinExistence type="predicted"/>
<keyword evidence="1" id="KW-1133">Transmembrane helix</keyword>
<evidence type="ECO:0000256" key="1">
    <source>
        <dbReference type="SAM" id="Phobius"/>
    </source>
</evidence>
<dbReference type="KEGG" id="loi:92356820"/>
<gene>
    <name evidence="2" type="ORF">LSCM4_00813</name>
</gene>
<sequence>MRTWGHLIQRYSGFVSAYCASLGAMPMFLWSFKSHRQQQRIFQAKRAAIALTQAQNPSGNPFL</sequence>
<evidence type="ECO:0000313" key="3">
    <source>
        <dbReference type="Proteomes" id="UP000674143"/>
    </source>
</evidence>
<keyword evidence="1" id="KW-0472">Membrane</keyword>
<feature type="transmembrane region" description="Helical" evidence="1">
    <location>
        <begin position="12"/>
        <end position="32"/>
    </location>
</feature>
<reference evidence="3" key="1">
    <citation type="journal article" date="2021" name="Microbiol. Resour. Announc.">
        <title>LGAAP: Leishmaniinae Genome Assembly and Annotation Pipeline.</title>
        <authorList>
            <person name="Almutairi H."/>
            <person name="Urbaniak M.D."/>
            <person name="Bates M.D."/>
            <person name="Jariyapan N."/>
            <person name="Kwakye-Nuako G."/>
            <person name="Thomaz-Soccol V."/>
            <person name="Al-Salem W.S."/>
            <person name="Dillon R.J."/>
            <person name="Bates P.A."/>
            <person name="Gatherer D."/>
        </authorList>
    </citation>
    <scope>NUCLEOTIDE SEQUENCE [LARGE SCALE GENOMIC DNA]</scope>
</reference>
<name>A0A836K909_9TRYP</name>
<accession>A0A836K909</accession>
<evidence type="ECO:0000313" key="2">
    <source>
        <dbReference type="EMBL" id="KAG5467734.1"/>
    </source>
</evidence>
<keyword evidence="1" id="KW-0812">Transmembrane</keyword>
<dbReference type="AlphaFoldDB" id="A0A836K909"/>
<dbReference type="GeneID" id="92356820"/>
<comment type="caution">
    <text evidence="2">The sequence shown here is derived from an EMBL/GenBank/DDBJ whole genome shotgun (WGS) entry which is preliminary data.</text>
</comment>
<dbReference type="SMR" id="A0A836K909"/>